<dbReference type="InterPro" id="IPR002372">
    <property type="entry name" value="PQQ_rpt_dom"/>
</dbReference>
<evidence type="ECO:0000313" key="4">
    <source>
        <dbReference type="Proteomes" id="UP000004508"/>
    </source>
</evidence>
<keyword evidence="1" id="KW-1133">Transmembrane helix</keyword>
<sequence length="527" mass="57799">MRKQQRRPVSTPCVQWQAQLASLHRNDLLPREREALRAHLLECSACAQAQADYRAMDAALRSLPPVAPLPQLPRELAEAVYKQQRGTRMLKDDMQTKGITGDLEVIDLDEQLAKRARKVGSRPALPPRPERHVSRPVRIISSLVAVLVVAVLAGGALFLFSDHSGPDSSVTGSQVPLNAKVLYTTSPEIPGQVKKASIYAVNPQNGSTYWKTTFKTKLAINELVPYKNTLFAPGEDGNLYALSAKTGKVLWKYALKDTSSGNVPDSPIAYGNTVYFSTDSGFYAVSIYDGKLLWHVAKPCKPRPSNGIVDPACTHDLSAVANGKVYGFFDGLYAFDASNGKQLWHNAQLLTKGFSNVVISGKYLYTIAGLHLDVLDAVDGRQVDVPALATSGEANGLLGADGVVYYSTANQFVALQGTEVLWRQNYSGVLPMAFSQKTLFVETMNPLEATSKAFGSYFYALDASTGKIKWHWGEKAPDGQGVWGPGYSIAWDGRLYFFSMGQVKGNKWVEGLWVLHDGKRDFYPLQD</sequence>
<feature type="transmembrane region" description="Helical" evidence="1">
    <location>
        <begin position="137"/>
        <end position="160"/>
    </location>
</feature>
<dbReference type="InParanoid" id="D6TGP2"/>
<dbReference type="InterPro" id="IPR011047">
    <property type="entry name" value="Quinoprotein_ADH-like_sf"/>
</dbReference>
<keyword evidence="1" id="KW-0472">Membrane</keyword>
<dbReference type="SUPFAM" id="SSF50998">
    <property type="entry name" value="Quinoprotein alcohol dehydrogenase-like"/>
    <property type="match status" value="1"/>
</dbReference>
<dbReference type="OrthoDB" id="1860at2"/>
<dbReference type="InterPro" id="IPR041916">
    <property type="entry name" value="Anti_sigma_zinc_sf"/>
</dbReference>
<dbReference type="SMART" id="SM00564">
    <property type="entry name" value="PQQ"/>
    <property type="match status" value="5"/>
</dbReference>
<dbReference type="Proteomes" id="UP000004508">
    <property type="component" value="Unassembled WGS sequence"/>
</dbReference>
<protein>
    <submittedName>
        <fullName evidence="3">Pyrrolo-quinoline quinone</fullName>
    </submittedName>
</protein>
<dbReference type="InterPro" id="IPR018391">
    <property type="entry name" value="PQQ_b-propeller_rpt"/>
</dbReference>
<accession>D6TGP2</accession>
<name>D6TGP2_KTERA</name>
<gene>
    <name evidence="3" type="ORF">Krac_12388</name>
</gene>
<organism evidence="3 4">
    <name type="scientific">Ktedonobacter racemifer DSM 44963</name>
    <dbReference type="NCBI Taxonomy" id="485913"/>
    <lineage>
        <taxon>Bacteria</taxon>
        <taxon>Bacillati</taxon>
        <taxon>Chloroflexota</taxon>
        <taxon>Ktedonobacteria</taxon>
        <taxon>Ktedonobacterales</taxon>
        <taxon>Ktedonobacteraceae</taxon>
        <taxon>Ktedonobacter</taxon>
    </lineage>
</organism>
<feature type="domain" description="Pyrrolo-quinoline quinone repeat" evidence="2">
    <location>
        <begin position="195"/>
        <end position="413"/>
    </location>
</feature>
<dbReference type="PANTHER" id="PTHR34512">
    <property type="entry name" value="CELL SURFACE PROTEIN"/>
    <property type="match status" value="1"/>
</dbReference>
<proteinExistence type="predicted"/>
<dbReference type="AlphaFoldDB" id="D6TGP2"/>
<dbReference type="STRING" id="485913.Krac_12388"/>
<dbReference type="EMBL" id="ADVG01000001">
    <property type="protein sequence ID" value="EFH90754.1"/>
    <property type="molecule type" value="Genomic_DNA"/>
</dbReference>
<evidence type="ECO:0000256" key="1">
    <source>
        <dbReference type="SAM" id="Phobius"/>
    </source>
</evidence>
<reference evidence="3 4" key="1">
    <citation type="journal article" date="2011" name="Stand. Genomic Sci.">
        <title>Non-contiguous finished genome sequence and contextual data of the filamentous soil bacterium Ktedonobacter racemifer type strain (SOSP1-21).</title>
        <authorList>
            <person name="Chang Y.J."/>
            <person name="Land M."/>
            <person name="Hauser L."/>
            <person name="Chertkov O."/>
            <person name="Del Rio T.G."/>
            <person name="Nolan M."/>
            <person name="Copeland A."/>
            <person name="Tice H."/>
            <person name="Cheng J.F."/>
            <person name="Lucas S."/>
            <person name="Han C."/>
            <person name="Goodwin L."/>
            <person name="Pitluck S."/>
            <person name="Ivanova N."/>
            <person name="Ovchinikova G."/>
            <person name="Pati A."/>
            <person name="Chen A."/>
            <person name="Palaniappan K."/>
            <person name="Mavromatis K."/>
            <person name="Liolios K."/>
            <person name="Brettin T."/>
            <person name="Fiebig A."/>
            <person name="Rohde M."/>
            <person name="Abt B."/>
            <person name="Goker M."/>
            <person name="Detter J.C."/>
            <person name="Woyke T."/>
            <person name="Bristow J."/>
            <person name="Eisen J.A."/>
            <person name="Markowitz V."/>
            <person name="Hugenholtz P."/>
            <person name="Kyrpides N.C."/>
            <person name="Klenk H.P."/>
            <person name="Lapidus A."/>
        </authorList>
    </citation>
    <scope>NUCLEOTIDE SEQUENCE [LARGE SCALE GENOMIC DNA]</scope>
    <source>
        <strain evidence="4">DSM 44963</strain>
    </source>
</reference>
<dbReference type="InterPro" id="IPR015943">
    <property type="entry name" value="WD40/YVTN_repeat-like_dom_sf"/>
</dbReference>
<dbReference type="eggNOG" id="COG1520">
    <property type="taxonomic scope" value="Bacteria"/>
</dbReference>
<dbReference type="PANTHER" id="PTHR34512:SF30">
    <property type="entry name" value="OUTER MEMBRANE PROTEIN ASSEMBLY FACTOR BAMB"/>
    <property type="match status" value="1"/>
</dbReference>
<keyword evidence="1" id="KW-0812">Transmembrane</keyword>
<evidence type="ECO:0000313" key="3">
    <source>
        <dbReference type="EMBL" id="EFH90754.1"/>
    </source>
</evidence>
<dbReference type="Pfam" id="PF13360">
    <property type="entry name" value="PQQ_2"/>
    <property type="match status" value="1"/>
</dbReference>
<dbReference type="Gene3D" id="2.130.10.10">
    <property type="entry name" value="YVTN repeat-like/Quinoprotein amine dehydrogenase"/>
    <property type="match status" value="1"/>
</dbReference>
<comment type="caution">
    <text evidence="3">The sequence shown here is derived from an EMBL/GenBank/DDBJ whole genome shotgun (WGS) entry which is preliminary data.</text>
</comment>
<dbReference type="RefSeq" id="WP_007908384.1">
    <property type="nucleotide sequence ID" value="NZ_ADVG01000001.1"/>
</dbReference>
<evidence type="ECO:0000259" key="2">
    <source>
        <dbReference type="Pfam" id="PF13360"/>
    </source>
</evidence>
<dbReference type="Gene3D" id="1.10.10.1320">
    <property type="entry name" value="Anti-sigma factor, zinc-finger domain"/>
    <property type="match status" value="1"/>
</dbReference>
<keyword evidence="4" id="KW-1185">Reference proteome</keyword>